<dbReference type="PANTHER" id="PTHR43725:SF47">
    <property type="entry name" value="UDP-GLUCOSE 4-EPIMERASE"/>
    <property type="match status" value="1"/>
</dbReference>
<keyword evidence="7 9" id="KW-0520">NAD</keyword>
<comment type="pathway">
    <text evidence="3 9">Carbohydrate metabolism; galactose metabolism.</text>
</comment>
<dbReference type="GO" id="GO:0003978">
    <property type="term" value="F:UDP-glucose 4-epimerase activity"/>
    <property type="evidence" value="ECO:0007669"/>
    <property type="project" value="UniProtKB-EC"/>
</dbReference>
<dbReference type="RefSeq" id="WP_221005357.1">
    <property type="nucleotide sequence ID" value="NZ_CP081150.1"/>
</dbReference>
<comment type="subunit">
    <text evidence="9">Homodimer.</text>
</comment>
<dbReference type="InterPro" id="IPR005886">
    <property type="entry name" value="UDP_G4E"/>
</dbReference>
<dbReference type="EMBL" id="CP081150">
    <property type="protein sequence ID" value="QZA76960.1"/>
    <property type="molecule type" value="Genomic_DNA"/>
</dbReference>
<evidence type="ECO:0000256" key="8">
    <source>
        <dbReference type="ARBA" id="ARBA00023235"/>
    </source>
</evidence>
<dbReference type="Proteomes" id="UP000825679">
    <property type="component" value="Chromosome"/>
</dbReference>
<sequence length="340" mass="37117">MYILLTGGAGYIGSHTYIELLKAGFKPVILDNFNNAKPEVLNRLKTITGQEIEWVKADVRDRAALDAVFAKWQFSAVVHFAGWKAVGESVAKPLEYYDNNVVGTLRLLDAMKAANVKNLVFSSSATVYGDPHAVPILEDFPLSATNPYGRSKLMVEDILRDLRVAEPEWNIALLRYFNPVGAHESGLIGEDPQGIPNNLMPFVSQTAVGKRAQLSVFGGDYATPDGTGVRDYIHVVDLAIGHVKALQKLETSPGNVTVSLGTGVGYSVLDMVKAFELASGKAVPYQIVARRAGDIAACYANPAKALAELDWRAEKNLQDMCNDSWRWQSQNPNGYGDETQ</sequence>
<evidence type="ECO:0000313" key="12">
    <source>
        <dbReference type="Proteomes" id="UP000825679"/>
    </source>
</evidence>
<proteinExistence type="inferred from homology"/>
<evidence type="ECO:0000256" key="3">
    <source>
        <dbReference type="ARBA" id="ARBA00004947"/>
    </source>
</evidence>
<reference evidence="11 12" key="1">
    <citation type="submission" date="2021-08" db="EMBL/GenBank/DDBJ databases">
        <title>complete genome sequencing of Deefgea sp. D25.</title>
        <authorList>
            <person name="Bae J.-W."/>
            <person name="Gim D.-H."/>
        </authorList>
    </citation>
    <scope>NUCLEOTIDE SEQUENCE [LARGE SCALE GENOMIC DNA]</scope>
    <source>
        <strain evidence="11 12">D25</strain>
    </source>
</reference>
<dbReference type="EC" id="5.1.3.2" evidence="5 9"/>
<organism evidence="11 12">
    <name type="scientific">Deefgea tanakiae</name>
    <dbReference type="NCBI Taxonomy" id="2865840"/>
    <lineage>
        <taxon>Bacteria</taxon>
        <taxon>Pseudomonadati</taxon>
        <taxon>Pseudomonadota</taxon>
        <taxon>Betaproteobacteria</taxon>
        <taxon>Neisseriales</taxon>
        <taxon>Chitinibacteraceae</taxon>
        <taxon>Deefgea</taxon>
    </lineage>
</organism>
<keyword evidence="8 9" id="KW-0413">Isomerase</keyword>
<keyword evidence="9" id="KW-0119">Carbohydrate metabolism</keyword>
<dbReference type="PANTHER" id="PTHR43725">
    <property type="entry name" value="UDP-GLUCOSE 4-EPIMERASE"/>
    <property type="match status" value="1"/>
</dbReference>
<dbReference type="CDD" id="cd05247">
    <property type="entry name" value="UDP_G4E_1_SDR_e"/>
    <property type="match status" value="1"/>
</dbReference>
<evidence type="ECO:0000256" key="9">
    <source>
        <dbReference type="RuleBase" id="RU366046"/>
    </source>
</evidence>
<feature type="domain" description="NAD(P)-binding" evidence="10">
    <location>
        <begin position="4"/>
        <end position="323"/>
    </location>
</feature>
<keyword evidence="12" id="KW-1185">Reference proteome</keyword>
<evidence type="ECO:0000256" key="7">
    <source>
        <dbReference type="ARBA" id="ARBA00023027"/>
    </source>
</evidence>
<evidence type="ECO:0000256" key="2">
    <source>
        <dbReference type="ARBA" id="ARBA00001911"/>
    </source>
</evidence>
<dbReference type="NCBIfam" id="TIGR01179">
    <property type="entry name" value="galE"/>
    <property type="match status" value="1"/>
</dbReference>
<comment type="catalytic activity">
    <reaction evidence="1 9">
        <text>UDP-alpha-D-glucose = UDP-alpha-D-galactose</text>
        <dbReference type="Rhea" id="RHEA:22168"/>
        <dbReference type="ChEBI" id="CHEBI:58885"/>
        <dbReference type="ChEBI" id="CHEBI:66914"/>
        <dbReference type="EC" id="5.1.3.2"/>
    </reaction>
</comment>
<evidence type="ECO:0000256" key="5">
    <source>
        <dbReference type="ARBA" id="ARBA00013189"/>
    </source>
</evidence>
<protein>
    <recommendedName>
        <fullName evidence="6 9">UDP-glucose 4-epimerase</fullName>
        <ecNumber evidence="5 9">5.1.3.2</ecNumber>
    </recommendedName>
</protein>
<dbReference type="SUPFAM" id="SSF51735">
    <property type="entry name" value="NAD(P)-binding Rossmann-fold domains"/>
    <property type="match status" value="1"/>
</dbReference>
<evidence type="ECO:0000259" key="10">
    <source>
        <dbReference type="Pfam" id="PF16363"/>
    </source>
</evidence>
<name>A0ABX8Z3L2_9NEIS</name>
<dbReference type="Gene3D" id="3.40.50.720">
    <property type="entry name" value="NAD(P)-binding Rossmann-like Domain"/>
    <property type="match status" value="1"/>
</dbReference>
<dbReference type="Gene3D" id="3.90.25.10">
    <property type="entry name" value="UDP-galactose 4-epimerase, domain 1"/>
    <property type="match status" value="1"/>
</dbReference>
<dbReference type="NCBIfam" id="NF007956">
    <property type="entry name" value="PRK10675.1"/>
    <property type="match status" value="1"/>
</dbReference>
<dbReference type="Pfam" id="PF16363">
    <property type="entry name" value="GDP_Man_Dehyd"/>
    <property type="match status" value="1"/>
</dbReference>
<dbReference type="InterPro" id="IPR036291">
    <property type="entry name" value="NAD(P)-bd_dom_sf"/>
</dbReference>
<evidence type="ECO:0000256" key="6">
    <source>
        <dbReference type="ARBA" id="ARBA00018569"/>
    </source>
</evidence>
<evidence type="ECO:0000313" key="11">
    <source>
        <dbReference type="EMBL" id="QZA76960.1"/>
    </source>
</evidence>
<evidence type="ECO:0000256" key="4">
    <source>
        <dbReference type="ARBA" id="ARBA00007637"/>
    </source>
</evidence>
<dbReference type="InterPro" id="IPR016040">
    <property type="entry name" value="NAD(P)-bd_dom"/>
</dbReference>
<gene>
    <name evidence="11" type="primary">galE</name>
    <name evidence="11" type="ORF">K4H28_11660</name>
</gene>
<accession>A0ABX8Z3L2</accession>
<comment type="cofactor">
    <cofactor evidence="2 9">
        <name>NAD(+)</name>
        <dbReference type="ChEBI" id="CHEBI:57540"/>
    </cofactor>
</comment>
<evidence type="ECO:0000256" key="1">
    <source>
        <dbReference type="ARBA" id="ARBA00000083"/>
    </source>
</evidence>
<comment type="similarity">
    <text evidence="4 9">Belongs to the NAD(P)-dependent epimerase/dehydratase family.</text>
</comment>